<dbReference type="Pfam" id="PF03792">
    <property type="entry name" value="PBC"/>
    <property type="match status" value="1"/>
</dbReference>
<evidence type="ECO:0000256" key="2">
    <source>
        <dbReference type="SAM" id="MobiDB-lite"/>
    </source>
</evidence>
<dbReference type="EMBL" id="KB030474">
    <property type="protein sequence ID" value="ELK16342.1"/>
    <property type="molecule type" value="Genomic_DNA"/>
</dbReference>
<gene>
    <name evidence="4" type="ORF">PAL_GLEAN10017897</name>
</gene>
<dbReference type="PANTHER" id="PTHR12623">
    <property type="entry name" value="NGFI-A BINDING PROTEIN"/>
    <property type="match status" value="1"/>
</dbReference>
<dbReference type="STRING" id="9402.L5KY58"/>
<dbReference type="GO" id="GO:0003712">
    <property type="term" value="F:transcription coregulator activity"/>
    <property type="evidence" value="ECO:0007669"/>
    <property type="project" value="InterPro"/>
</dbReference>
<evidence type="ECO:0000313" key="4">
    <source>
        <dbReference type="EMBL" id="ELK16342.1"/>
    </source>
</evidence>
<evidence type="ECO:0000256" key="1">
    <source>
        <dbReference type="ARBA" id="ARBA00004123"/>
    </source>
</evidence>
<feature type="compositionally biased region" description="Gly residues" evidence="2">
    <location>
        <begin position="180"/>
        <end position="192"/>
    </location>
</feature>
<dbReference type="AlphaFoldDB" id="L5KY58"/>
<dbReference type="Proteomes" id="UP000010552">
    <property type="component" value="Unassembled WGS sequence"/>
</dbReference>
<evidence type="ECO:0000313" key="5">
    <source>
        <dbReference type="Proteomes" id="UP000010552"/>
    </source>
</evidence>
<keyword evidence="5" id="KW-1185">Reference proteome</keyword>
<proteinExistence type="predicted"/>
<comment type="subcellular location">
    <subcellularLocation>
        <location evidence="1">Nucleus</location>
    </subcellularLocation>
</comment>
<dbReference type="InParanoid" id="L5KY58"/>
<name>L5KY58_PTEAL</name>
<dbReference type="PROSITE" id="PS51978">
    <property type="entry name" value="PBC"/>
    <property type="match status" value="1"/>
</dbReference>
<reference evidence="5" key="1">
    <citation type="journal article" date="2013" name="Science">
        <title>Comparative analysis of bat genomes provides insight into the evolution of flight and immunity.</title>
        <authorList>
            <person name="Zhang G."/>
            <person name="Cowled C."/>
            <person name="Shi Z."/>
            <person name="Huang Z."/>
            <person name="Bishop-Lilly K.A."/>
            <person name="Fang X."/>
            <person name="Wynne J.W."/>
            <person name="Xiong Z."/>
            <person name="Baker M.L."/>
            <person name="Zhao W."/>
            <person name="Tachedjian M."/>
            <person name="Zhu Y."/>
            <person name="Zhou P."/>
            <person name="Jiang X."/>
            <person name="Ng J."/>
            <person name="Yang L."/>
            <person name="Wu L."/>
            <person name="Xiao J."/>
            <person name="Feng Y."/>
            <person name="Chen Y."/>
            <person name="Sun X."/>
            <person name="Zhang Y."/>
            <person name="Marsh G.A."/>
            <person name="Crameri G."/>
            <person name="Broder C.C."/>
            <person name="Frey K.G."/>
            <person name="Wang L.F."/>
            <person name="Wang J."/>
        </authorList>
    </citation>
    <scope>NUCLEOTIDE SEQUENCE [LARGE SCALE GENOMIC DNA]</scope>
</reference>
<sequence>MDEQPRLMHAHAGVGMAGHPGLSQHLQDGAAGTEGEGGRKQDIGDILQQIMTITDQSLDEAQARKHALNCHRMKPALFNVLCEIKEKTGFWDARDGLLTAVSPAILLVLVSLDRTGVGAGSVQFLGQASPGGPPGSWNADAICPQCRSTEEGARAQETVELSPYPRVHSAQGIWRRSAPGPGGEKGVGVTLG</sequence>
<accession>L5KY58</accession>
<organism evidence="4 5">
    <name type="scientific">Pteropus alecto</name>
    <name type="common">Black flying fox</name>
    <dbReference type="NCBI Taxonomy" id="9402"/>
    <lineage>
        <taxon>Eukaryota</taxon>
        <taxon>Metazoa</taxon>
        <taxon>Chordata</taxon>
        <taxon>Craniata</taxon>
        <taxon>Vertebrata</taxon>
        <taxon>Euteleostomi</taxon>
        <taxon>Mammalia</taxon>
        <taxon>Eutheria</taxon>
        <taxon>Laurasiatheria</taxon>
        <taxon>Chiroptera</taxon>
        <taxon>Yinpterochiroptera</taxon>
        <taxon>Pteropodoidea</taxon>
        <taxon>Pteropodidae</taxon>
        <taxon>Pteropodinae</taxon>
        <taxon>Pteropus</taxon>
    </lineage>
</organism>
<dbReference type="GO" id="GO:0005634">
    <property type="term" value="C:nucleus"/>
    <property type="evidence" value="ECO:0007669"/>
    <property type="project" value="UniProtKB-SubCell"/>
</dbReference>
<evidence type="ECO:0000259" key="3">
    <source>
        <dbReference type="PROSITE" id="PS51978"/>
    </source>
</evidence>
<dbReference type="InterPro" id="IPR039040">
    <property type="entry name" value="NAB_fam"/>
</dbReference>
<feature type="domain" description="PBC" evidence="3">
    <location>
        <begin position="38"/>
        <end position="192"/>
    </location>
</feature>
<protein>
    <submittedName>
        <fullName evidence="4">Pre-B-cell leukemia transcription factor 1</fullName>
    </submittedName>
</protein>
<dbReference type="GO" id="GO:0003700">
    <property type="term" value="F:DNA-binding transcription factor activity"/>
    <property type="evidence" value="ECO:0007669"/>
    <property type="project" value="InterPro"/>
</dbReference>
<dbReference type="PANTHER" id="PTHR12623:SF11">
    <property type="entry name" value="PRE-B-CELL LEUKEMIA TRANSCRIPTION FACTOR 1-LIKE"/>
    <property type="match status" value="1"/>
</dbReference>
<dbReference type="InterPro" id="IPR005542">
    <property type="entry name" value="PBX_PBC_dom"/>
</dbReference>
<feature type="region of interest" description="Disordered" evidence="2">
    <location>
        <begin position="18"/>
        <end position="40"/>
    </location>
</feature>
<feature type="region of interest" description="Disordered" evidence="2">
    <location>
        <begin position="173"/>
        <end position="192"/>
    </location>
</feature>